<feature type="region of interest" description="Disordered" evidence="8">
    <location>
        <begin position="1"/>
        <end position="64"/>
    </location>
</feature>
<evidence type="ECO:0000256" key="6">
    <source>
        <dbReference type="ARBA" id="ARBA00022723"/>
    </source>
</evidence>
<evidence type="ECO:0000256" key="2">
    <source>
        <dbReference type="ARBA" id="ARBA00004906"/>
    </source>
</evidence>
<comment type="pathway">
    <text evidence="2">Protein modification; protein ubiquitination.</text>
</comment>
<dbReference type="EMBL" id="CAKOGP040002424">
    <property type="protein sequence ID" value="CAJ1969694.1"/>
    <property type="molecule type" value="Genomic_DNA"/>
</dbReference>
<dbReference type="Gene3D" id="3.30.40.10">
    <property type="entry name" value="Zinc/RING finger domain, C3HC4 (zinc finger)"/>
    <property type="match status" value="1"/>
</dbReference>
<keyword evidence="6" id="KW-0479">Metal-binding</keyword>
<evidence type="ECO:0000313" key="11">
    <source>
        <dbReference type="Proteomes" id="UP001295423"/>
    </source>
</evidence>
<feature type="region of interest" description="Disordered" evidence="8">
    <location>
        <begin position="490"/>
        <end position="534"/>
    </location>
</feature>
<feature type="region of interest" description="Disordered" evidence="8">
    <location>
        <begin position="81"/>
        <end position="118"/>
    </location>
</feature>
<feature type="region of interest" description="Disordered" evidence="8">
    <location>
        <begin position="217"/>
        <end position="248"/>
    </location>
</feature>
<comment type="catalytic activity">
    <reaction evidence="1">
        <text>S-ubiquitinyl-[E2 ubiquitin-conjugating enzyme]-L-cysteine + [acceptor protein]-L-lysine = [E2 ubiquitin-conjugating enzyme]-L-cysteine + N(6)-ubiquitinyl-[acceptor protein]-L-lysine.</text>
        <dbReference type="EC" id="2.3.2.27"/>
    </reaction>
</comment>
<dbReference type="GO" id="GO:0061630">
    <property type="term" value="F:ubiquitin protein ligase activity"/>
    <property type="evidence" value="ECO:0007669"/>
    <property type="project" value="UniProtKB-EC"/>
</dbReference>
<dbReference type="InterPro" id="IPR001841">
    <property type="entry name" value="Znf_RING"/>
</dbReference>
<dbReference type="SMART" id="SM00184">
    <property type="entry name" value="RING"/>
    <property type="match status" value="1"/>
</dbReference>
<dbReference type="InterPro" id="IPR013083">
    <property type="entry name" value="Znf_RING/FYVE/PHD"/>
</dbReference>
<keyword evidence="7" id="KW-0863">Zinc-finger</keyword>
<comment type="similarity">
    <text evidence="3">Belongs to the Deltex family.</text>
</comment>
<dbReference type="InterPro" id="IPR039396">
    <property type="entry name" value="Deltex_C"/>
</dbReference>
<evidence type="ECO:0000256" key="8">
    <source>
        <dbReference type="SAM" id="MobiDB-lite"/>
    </source>
</evidence>
<reference evidence="10" key="1">
    <citation type="submission" date="2023-08" db="EMBL/GenBank/DDBJ databases">
        <authorList>
            <person name="Audoor S."/>
            <person name="Bilcke G."/>
        </authorList>
    </citation>
    <scope>NUCLEOTIDE SEQUENCE</scope>
</reference>
<evidence type="ECO:0000256" key="3">
    <source>
        <dbReference type="ARBA" id="ARBA00009413"/>
    </source>
</evidence>
<dbReference type="PROSITE" id="PS50089">
    <property type="entry name" value="ZF_RING_2"/>
    <property type="match status" value="1"/>
</dbReference>
<evidence type="ECO:0000313" key="10">
    <source>
        <dbReference type="EMBL" id="CAJ1969694.1"/>
    </source>
</evidence>
<evidence type="ECO:0000256" key="1">
    <source>
        <dbReference type="ARBA" id="ARBA00000900"/>
    </source>
</evidence>
<dbReference type="GO" id="GO:0008270">
    <property type="term" value="F:zinc ion binding"/>
    <property type="evidence" value="ECO:0007669"/>
    <property type="project" value="UniProtKB-KW"/>
</dbReference>
<name>A0AAD2GCL7_9STRA</name>
<accession>A0AAD2GCL7</accession>
<dbReference type="GO" id="GO:0016567">
    <property type="term" value="P:protein ubiquitination"/>
    <property type="evidence" value="ECO:0007669"/>
    <property type="project" value="InterPro"/>
</dbReference>
<gene>
    <name evidence="10" type="ORF">CYCCA115_LOCUS23842</name>
</gene>
<comment type="caution">
    <text evidence="10">The sequence shown here is derived from an EMBL/GenBank/DDBJ whole genome shotgun (WGS) entry which is preliminary data.</text>
</comment>
<dbReference type="PANTHER" id="PTHR12622">
    <property type="entry name" value="DELTEX-RELATED"/>
    <property type="match status" value="1"/>
</dbReference>
<feature type="compositionally biased region" description="Polar residues" evidence="8">
    <location>
        <begin position="88"/>
        <end position="98"/>
    </location>
</feature>
<dbReference type="Pfam" id="PF13639">
    <property type="entry name" value="zf-RING_2"/>
    <property type="match status" value="1"/>
</dbReference>
<proteinExistence type="inferred from homology"/>
<dbReference type="Pfam" id="PF18102">
    <property type="entry name" value="DTC"/>
    <property type="match status" value="1"/>
</dbReference>
<dbReference type="Proteomes" id="UP001295423">
    <property type="component" value="Unassembled WGS sequence"/>
</dbReference>
<keyword evidence="11" id="KW-1185">Reference proteome</keyword>
<evidence type="ECO:0000259" key="9">
    <source>
        <dbReference type="PROSITE" id="PS50089"/>
    </source>
</evidence>
<evidence type="ECO:0000256" key="4">
    <source>
        <dbReference type="ARBA" id="ARBA00012483"/>
    </source>
</evidence>
<feature type="compositionally biased region" description="Basic residues" evidence="8">
    <location>
        <begin position="27"/>
        <end position="36"/>
    </location>
</feature>
<dbReference type="InterPro" id="IPR039398">
    <property type="entry name" value="Deltex_fam"/>
</dbReference>
<sequence length="819" mass="88350">MIMSSNQAESIVIDSDDDCKPAAVPSPRRKKRRHQSSSKEIQGSLPKNKPSATGFGAGDDSDDSLVAYFKGDDKDLISKRAAAKITQEHPQNASTSTIAVARKTRKKPSPTALDSDDDSDIGLVAYLKGEEKEPKALATIKEKVIEIDSDNDCKPAALPGTYPGRKRHRSGVDDDDGDDSKRQQINQDVIVVDTRIITSTKSANNQDIIVMLDSDSGDDEECWVLPPSQQRNRTQALPSSSAKRKSSDFQLATILQQQEYEANSRKNKADAKKEHEAMTKSPYGKAILVVQKILELTKKTKDQYPNFAQNVDSVSTDDMVFLAKNLLETQASFLATGSSSVFVDVGYHYTNSINLDSIRTNGLMTKNERDSQGVKANRFNGSAYGDGVYTGNNPIQFSNYGDTGLIVGRLLGTMQLFGHTSDGVNTVLVPNYKMVVLKTSAQCLPVIKYNKTLATSEQGKQVIQALHTSLQQILDQVFNRGLTAPPMSFDTGAAANNGNRGTMTVPPPASLPIHPSLRNAQKNSSSSSNAPFGGIPPITQPFGAAVGRAFGMGSASTTIPGFATTHGFGGNRGRINQQNGTMPQAVLRYIAPERLSGAVNPTEAFCLPPPSCDFQSDCAICQDALSDPRSCVALKVCSHVFHKDCIEQACKFGSKCPTCRKCLGTPSGKSPSGSMSINVPPITDNLKCSGFATWDTIVIVYSMQAGTQKHYHENPGQPHPGKHETAYLPNNAGGRNLLKRLKFAFLHGLTFTIGTSMTTGATNQCTWSSIHHKTSPNRGVHGFPDPNYFANCNGELDSANVPATNLLDVNGQKLVTTQH</sequence>
<evidence type="ECO:0000256" key="5">
    <source>
        <dbReference type="ARBA" id="ARBA00022679"/>
    </source>
</evidence>
<dbReference type="Gene3D" id="3.30.390.130">
    <property type="match status" value="1"/>
</dbReference>
<feature type="domain" description="RING-type" evidence="9">
    <location>
        <begin position="618"/>
        <end position="660"/>
    </location>
</feature>
<protein>
    <recommendedName>
        <fullName evidence="4">RING-type E3 ubiquitin transferase</fullName>
        <ecNumber evidence="4">2.3.2.27</ecNumber>
    </recommendedName>
</protein>
<dbReference type="SUPFAM" id="SSF57850">
    <property type="entry name" value="RING/U-box"/>
    <property type="match status" value="1"/>
</dbReference>
<dbReference type="EC" id="2.3.2.27" evidence="4"/>
<dbReference type="AlphaFoldDB" id="A0AAD2GCL7"/>
<feature type="region of interest" description="Disordered" evidence="8">
    <location>
        <begin position="149"/>
        <end position="186"/>
    </location>
</feature>
<dbReference type="InterPro" id="IPR039399">
    <property type="entry name" value="Deltex_C_sf"/>
</dbReference>
<keyword evidence="7" id="KW-0862">Zinc</keyword>
<dbReference type="CDD" id="cd16448">
    <property type="entry name" value="RING-H2"/>
    <property type="match status" value="1"/>
</dbReference>
<feature type="compositionally biased region" description="Polar residues" evidence="8">
    <location>
        <begin position="227"/>
        <end position="241"/>
    </location>
</feature>
<keyword evidence="5" id="KW-0808">Transferase</keyword>
<evidence type="ECO:0000256" key="7">
    <source>
        <dbReference type="PROSITE-ProRule" id="PRU00175"/>
    </source>
</evidence>
<organism evidence="10 11">
    <name type="scientific">Cylindrotheca closterium</name>
    <dbReference type="NCBI Taxonomy" id="2856"/>
    <lineage>
        <taxon>Eukaryota</taxon>
        <taxon>Sar</taxon>
        <taxon>Stramenopiles</taxon>
        <taxon>Ochrophyta</taxon>
        <taxon>Bacillariophyta</taxon>
        <taxon>Bacillariophyceae</taxon>
        <taxon>Bacillariophycidae</taxon>
        <taxon>Bacillariales</taxon>
        <taxon>Bacillariaceae</taxon>
        <taxon>Cylindrotheca</taxon>
    </lineage>
</organism>
<dbReference type="GO" id="GO:0007219">
    <property type="term" value="P:Notch signaling pathway"/>
    <property type="evidence" value="ECO:0007669"/>
    <property type="project" value="InterPro"/>
</dbReference>